<dbReference type="InterPro" id="IPR009081">
    <property type="entry name" value="PP-bd_ACP"/>
</dbReference>
<dbReference type="InterPro" id="IPR020806">
    <property type="entry name" value="PKS_PP-bd"/>
</dbReference>
<accession>A0A8H3J2C5</accession>
<keyword evidence="2" id="KW-0597">Phosphoprotein</keyword>
<name>A0A8H3J2C5_9LECA</name>
<dbReference type="SUPFAM" id="SSF52777">
    <property type="entry name" value="CoA-dependent acyltransferases"/>
    <property type="match status" value="2"/>
</dbReference>
<dbReference type="PROSITE" id="PS00455">
    <property type="entry name" value="AMP_BINDING"/>
    <property type="match status" value="1"/>
</dbReference>
<dbReference type="SMART" id="SM00823">
    <property type="entry name" value="PKS_PP"/>
    <property type="match status" value="1"/>
</dbReference>
<feature type="domain" description="Carrier" evidence="4">
    <location>
        <begin position="566"/>
        <end position="642"/>
    </location>
</feature>
<dbReference type="OrthoDB" id="416786at2759"/>
<dbReference type="FunFam" id="1.10.1200.10:FF:000005">
    <property type="entry name" value="Nonribosomal peptide synthetase 1"/>
    <property type="match status" value="1"/>
</dbReference>
<dbReference type="SUPFAM" id="SSF56801">
    <property type="entry name" value="Acetyl-CoA synthetase-like"/>
    <property type="match status" value="1"/>
</dbReference>
<sequence>MIEQPAPSSSENSLSREDFEQIRKTNNVLPSPVEKCVHHLFHEKVQEQPDAEAICSREGSMTYEELDAQATFLARRLVDHGIRAESLVPLCFEKSMWAVVAMMAVLKAGAAFVPVPCSPAGRIDTIIAQIGASIILTSSLQAATFEGRSENVIVVGPDAGFLRGDGRAEVVNVEVCPSNLAYVLFTSGSTGVPKTWGDTVAMTRASRVFQFGSYVFDACIDEVFLPLVYGGTICIPSEDDRVNNIAGAMKDMYVTYALFMPSLLSTLRPEDLDLDTLQTLVIAGELSTFDLLDLWAKVEKLQVFNAYGPTETCVINCALNVSRYGPAVGNIGCPIGDCYWIVEETDIDKLAPIGCTGELIIEGPTVGRGYIGSNQKQVGEAFIPAPSWLDYFPDRNKSRFYRTGDLAKYNTDGTIQFVGRRDLQVKLRGQRMELGEVEYQLRRLLPPRSEVVAEIIHSEKHGREPILGAFIGDRIDHDSVIVANKNIADDVATTTEFEDLATLLKARLAKALPAYMIPSAFLSVESMPRLESSKTNRARLREIAIDRLFAGSEDIDARLSNGTKHAPSTDLEAQLQQVWAEAFRLDPCSVGMHDHFFHLGGDSVIAIRLVAVARRSGLSFTVSTLLDKPTIAQLATVVQSDNENPNKTPAPYSLIRKDHVIHALRTEASVQCGITTDAIQDIHPLPRLYVAYMLVPKLVAGIVFPLPQTIDLEKYLQCWASLIESHEMLRTRIIQTQHGMYSVVEKAKPPTFRRARHLESFLTEEQNATTMTFGEPLSQYCIISDPTQQTRYFIWTAHHVIFDAWSLPIVNSKLTQAYTTTPPSMPAEFPKAQQIVQHFQSLDPEPANKFWLTHFAGANLKPIFPPPPRPWLASQHLPPHHTTALPSKESALTAPALIAVAWALVLCRYASVLDVPLAIMRSGRTLPISNISQFIGPLVTVYPWRVRIDEEALAQDFIARFQRDLWASTEYEYIGGVGLGELCPEVGAAMKDLVWLNIQPAPEEGGADVGGESVAAGRNAEVLPRPYEVMFYPMWQPLRMEVELGSGGFVTTTWYDESVGREVVEGLMADFERAYGMFVDGGSELRLWDVGRGG</sequence>
<protein>
    <submittedName>
        <fullName evidence="5">Non-ribosomal peptide synthetase</fullName>
    </submittedName>
</protein>
<dbReference type="GO" id="GO:0005737">
    <property type="term" value="C:cytoplasm"/>
    <property type="evidence" value="ECO:0007669"/>
    <property type="project" value="TreeGrafter"/>
</dbReference>
<dbReference type="PANTHER" id="PTHR45527:SF1">
    <property type="entry name" value="FATTY ACID SYNTHASE"/>
    <property type="match status" value="1"/>
</dbReference>
<dbReference type="PROSITE" id="PS50075">
    <property type="entry name" value="CARRIER"/>
    <property type="match status" value="1"/>
</dbReference>
<dbReference type="Pfam" id="PF00501">
    <property type="entry name" value="AMP-binding"/>
    <property type="match status" value="1"/>
</dbReference>
<dbReference type="Gene3D" id="3.30.300.30">
    <property type="match status" value="1"/>
</dbReference>
<dbReference type="InterPro" id="IPR001242">
    <property type="entry name" value="Condensation_dom"/>
</dbReference>
<dbReference type="CDD" id="cd05918">
    <property type="entry name" value="A_NRPS_SidN3_like"/>
    <property type="match status" value="1"/>
</dbReference>
<evidence type="ECO:0000259" key="4">
    <source>
        <dbReference type="PROSITE" id="PS50075"/>
    </source>
</evidence>
<dbReference type="GO" id="GO:0043041">
    <property type="term" value="P:amino acid activation for nonribosomal peptide biosynthetic process"/>
    <property type="evidence" value="ECO:0007669"/>
    <property type="project" value="TreeGrafter"/>
</dbReference>
<dbReference type="InterPro" id="IPR036736">
    <property type="entry name" value="ACP-like_sf"/>
</dbReference>
<dbReference type="AlphaFoldDB" id="A0A8H3J2C5"/>
<evidence type="ECO:0000256" key="2">
    <source>
        <dbReference type="ARBA" id="ARBA00022553"/>
    </source>
</evidence>
<comment type="caution">
    <text evidence="5">The sequence shown here is derived from an EMBL/GenBank/DDBJ whole genome shotgun (WGS) entry which is preliminary data.</text>
</comment>
<reference evidence="5" key="1">
    <citation type="submission" date="2021-03" db="EMBL/GenBank/DDBJ databases">
        <authorList>
            <person name="Tagirdzhanova G."/>
        </authorList>
    </citation>
    <scope>NUCLEOTIDE SEQUENCE</scope>
</reference>
<dbReference type="PANTHER" id="PTHR45527">
    <property type="entry name" value="NONRIBOSOMAL PEPTIDE SYNTHETASE"/>
    <property type="match status" value="1"/>
</dbReference>
<dbReference type="InterPro" id="IPR020845">
    <property type="entry name" value="AMP-binding_CS"/>
</dbReference>
<organism evidence="5 6">
    <name type="scientific">Imshaugia aleurites</name>
    <dbReference type="NCBI Taxonomy" id="172621"/>
    <lineage>
        <taxon>Eukaryota</taxon>
        <taxon>Fungi</taxon>
        <taxon>Dikarya</taxon>
        <taxon>Ascomycota</taxon>
        <taxon>Pezizomycotina</taxon>
        <taxon>Lecanoromycetes</taxon>
        <taxon>OSLEUM clade</taxon>
        <taxon>Lecanoromycetidae</taxon>
        <taxon>Lecanorales</taxon>
        <taxon>Lecanorineae</taxon>
        <taxon>Parmeliaceae</taxon>
        <taxon>Imshaugia</taxon>
    </lineage>
</organism>
<gene>
    <name evidence="5" type="primary">NPS6_1</name>
    <name evidence="5" type="ORF">IMSHALPRED_001348</name>
</gene>
<keyword evidence="1" id="KW-0596">Phosphopantetheine</keyword>
<dbReference type="GO" id="GO:0044550">
    <property type="term" value="P:secondary metabolite biosynthetic process"/>
    <property type="evidence" value="ECO:0007669"/>
    <property type="project" value="TreeGrafter"/>
</dbReference>
<dbReference type="GO" id="GO:0016874">
    <property type="term" value="F:ligase activity"/>
    <property type="evidence" value="ECO:0007669"/>
    <property type="project" value="UniProtKB-KW"/>
</dbReference>
<dbReference type="InterPro" id="IPR045851">
    <property type="entry name" value="AMP-bd_C_sf"/>
</dbReference>
<evidence type="ECO:0000256" key="3">
    <source>
        <dbReference type="ARBA" id="ARBA00022598"/>
    </source>
</evidence>
<dbReference type="Proteomes" id="UP000664534">
    <property type="component" value="Unassembled WGS sequence"/>
</dbReference>
<evidence type="ECO:0000313" key="6">
    <source>
        <dbReference type="Proteomes" id="UP000664534"/>
    </source>
</evidence>
<dbReference type="EMBL" id="CAJPDT010000119">
    <property type="protein sequence ID" value="CAF9939442.1"/>
    <property type="molecule type" value="Genomic_DNA"/>
</dbReference>
<dbReference type="InterPro" id="IPR023213">
    <property type="entry name" value="CAT-like_dom_sf"/>
</dbReference>
<dbReference type="Pfam" id="PF00668">
    <property type="entry name" value="Condensation"/>
    <property type="match status" value="1"/>
</dbReference>
<evidence type="ECO:0000256" key="1">
    <source>
        <dbReference type="ARBA" id="ARBA00022450"/>
    </source>
</evidence>
<dbReference type="Gene3D" id="3.30.559.30">
    <property type="entry name" value="Nonribosomal peptide synthetase, condensation domain"/>
    <property type="match status" value="1"/>
</dbReference>
<proteinExistence type="predicted"/>
<dbReference type="Gene3D" id="2.30.38.10">
    <property type="entry name" value="Luciferase, Domain 3"/>
    <property type="match status" value="1"/>
</dbReference>
<dbReference type="Gene3D" id="1.10.1200.10">
    <property type="entry name" value="ACP-like"/>
    <property type="match status" value="1"/>
</dbReference>
<dbReference type="GO" id="GO:0031177">
    <property type="term" value="F:phosphopantetheine binding"/>
    <property type="evidence" value="ECO:0007669"/>
    <property type="project" value="InterPro"/>
</dbReference>
<dbReference type="SUPFAM" id="SSF47336">
    <property type="entry name" value="ACP-like"/>
    <property type="match status" value="1"/>
</dbReference>
<dbReference type="InterPro" id="IPR000873">
    <property type="entry name" value="AMP-dep_synth/lig_dom"/>
</dbReference>
<dbReference type="Gene3D" id="3.30.559.10">
    <property type="entry name" value="Chloramphenicol acetyltransferase-like domain"/>
    <property type="match status" value="1"/>
</dbReference>
<keyword evidence="6" id="KW-1185">Reference proteome</keyword>
<dbReference type="Pfam" id="PF00550">
    <property type="entry name" value="PP-binding"/>
    <property type="match status" value="1"/>
</dbReference>
<keyword evidence="3" id="KW-0436">Ligase</keyword>
<dbReference type="Gene3D" id="3.40.50.980">
    <property type="match status" value="2"/>
</dbReference>
<evidence type="ECO:0000313" key="5">
    <source>
        <dbReference type="EMBL" id="CAF9939442.1"/>
    </source>
</evidence>